<dbReference type="InterPro" id="IPR051533">
    <property type="entry name" value="WaaL-like"/>
</dbReference>
<feature type="transmembrane region" description="Helical" evidence="1">
    <location>
        <begin position="12"/>
        <end position="32"/>
    </location>
</feature>
<feature type="transmembrane region" description="Helical" evidence="1">
    <location>
        <begin position="364"/>
        <end position="386"/>
    </location>
</feature>
<dbReference type="PANTHER" id="PTHR37422">
    <property type="entry name" value="TEICHURONIC ACID BIOSYNTHESIS PROTEIN TUAE"/>
    <property type="match status" value="1"/>
</dbReference>
<evidence type="ECO:0008006" key="4">
    <source>
        <dbReference type="Google" id="ProtNLM"/>
    </source>
</evidence>
<keyword evidence="1" id="KW-0812">Transmembrane</keyword>
<name>A0A7W6JRU1_9SPHN</name>
<dbReference type="PANTHER" id="PTHR37422:SF13">
    <property type="entry name" value="LIPOPOLYSACCHARIDE BIOSYNTHESIS PROTEIN PA4999-RELATED"/>
    <property type="match status" value="1"/>
</dbReference>
<feature type="transmembrane region" description="Helical" evidence="1">
    <location>
        <begin position="125"/>
        <end position="143"/>
    </location>
</feature>
<keyword evidence="1" id="KW-1133">Transmembrane helix</keyword>
<evidence type="ECO:0000313" key="2">
    <source>
        <dbReference type="EMBL" id="MBB4098353.1"/>
    </source>
</evidence>
<feature type="transmembrane region" description="Helical" evidence="1">
    <location>
        <begin position="215"/>
        <end position="232"/>
    </location>
</feature>
<organism evidence="2 3">
    <name type="scientific">Sphingomonas kyeonggiensis</name>
    <dbReference type="NCBI Taxonomy" id="1268553"/>
    <lineage>
        <taxon>Bacteria</taxon>
        <taxon>Pseudomonadati</taxon>
        <taxon>Pseudomonadota</taxon>
        <taxon>Alphaproteobacteria</taxon>
        <taxon>Sphingomonadales</taxon>
        <taxon>Sphingomonadaceae</taxon>
        <taxon>Sphingomonas</taxon>
    </lineage>
</organism>
<proteinExistence type="predicted"/>
<feature type="transmembrane region" description="Helical" evidence="1">
    <location>
        <begin position="39"/>
        <end position="59"/>
    </location>
</feature>
<dbReference type="RefSeq" id="WP_183997084.1">
    <property type="nucleotide sequence ID" value="NZ_JACIEH010000002.1"/>
</dbReference>
<sequence>MNTESLPYGPAFGLGILLPVTAMLLVPLVIAARRAGSMAGAFVVVALWLRYIAGAYHLYMFKPFAAGLSGNALLSIGVTGFGLLFVVRPANLALKWLLPVYALVALALLSAVLNGDPAGGINAGVKYAYMTVIIVAVFQALRIDPDARFLSWAMVSFLPLLVFQALSLALHLPKGSEDGDGLVWIGGYNHEAAFSVAMMTGFLVGCFAKSAPRPIRVAFLAATFLGILLAGYRTTILAFAPLALAVFLSGLTLSVRRDQRVPMAVSAGVAGVLLVAVGVLLYSAKFADLGAFLSDPTALIKPPRDFDYLERQVMSARPLIWSSYIYAWAEGTPLQHLFGFGPESWVGLFKVYPHNTLVGTLYDLGWFGVAAMLALWTVMFTAAIAARGERFKLLAAHFAFFLLNMATMPFWQVEGLAMYGLLCGYTIYAARSAQVPRPGPLRFAYS</sequence>
<feature type="transmembrane region" description="Helical" evidence="1">
    <location>
        <begin position="393"/>
        <end position="411"/>
    </location>
</feature>
<evidence type="ECO:0000256" key="1">
    <source>
        <dbReference type="SAM" id="Phobius"/>
    </source>
</evidence>
<dbReference type="Proteomes" id="UP000557392">
    <property type="component" value="Unassembled WGS sequence"/>
</dbReference>
<comment type="caution">
    <text evidence="2">The sequence shown here is derived from an EMBL/GenBank/DDBJ whole genome shotgun (WGS) entry which is preliminary data.</text>
</comment>
<accession>A0A7W6JRU1</accession>
<protein>
    <recommendedName>
        <fullName evidence="4">O-antigen ligase family protein</fullName>
    </recommendedName>
</protein>
<feature type="transmembrane region" description="Helical" evidence="1">
    <location>
        <begin position="263"/>
        <end position="284"/>
    </location>
</feature>
<keyword evidence="3" id="KW-1185">Reference proteome</keyword>
<gene>
    <name evidence="2" type="ORF">GGR46_001917</name>
</gene>
<feature type="transmembrane region" description="Helical" evidence="1">
    <location>
        <begin position="94"/>
        <end position="113"/>
    </location>
</feature>
<dbReference type="EMBL" id="JACIEH010000002">
    <property type="protein sequence ID" value="MBB4098353.1"/>
    <property type="molecule type" value="Genomic_DNA"/>
</dbReference>
<dbReference type="AlphaFoldDB" id="A0A7W6JRU1"/>
<feature type="transmembrane region" description="Helical" evidence="1">
    <location>
        <begin position="238"/>
        <end position="256"/>
    </location>
</feature>
<keyword evidence="1" id="KW-0472">Membrane</keyword>
<feature type="transmembrane region" description="Helical" evidence="1">
    <location>
        <begin position="65"/>
        <end position="87"/>
    </location>
</feature>
<feature type="transmembrane region" description="Helical" evidence="1">
    <location>
        <begin position="192"/>
        <end position="208"/>
    </location>
</feature>
<reference evidence="2 3" key="1">
    <citation type="submission" date="2020-08" db="EMBL/GenBank/DDBJ databases">
        <title>Genomic Encyclopedia of Type Strains, Phase IV (KMG-IV): sequencing the most valuable type-strain genomes for metagenomic binning, comparative biology and taxonomic classification.</title>
        <authorList>
            <person name="Goeker M."/>
        </authorList>
    </citation>
    <scope>NUCLEOTIDE SEQUENCE [LARGE SCALE GENOMIC DNA]</scope>
    <source>
        <strain evidence="2 3">DSM 101806</strain>
    </source>
</reference>
<feature type="transmembrane region" description="Helical" evidence="1">
    <location>
        <begin position="150"/>
        <end position="172"/>
    </location>
</feature>
<evidence type="ECO:0000313" key="3">
    <source>
        <dbReference type="Proteomes" id="UP000557392"/>
    </source>
</evidence>